<dbReference type="Proteomes" id="UP001354971">
    <property type="component" value="Unassembled WGS sequence"/>
</dbReference>
<dbReference type="Pfam" id="PF00005">
    <property type="entry name" value="ABC_tran"/>
    <property type="match status" value="1"/>
</dbReference>
<sequence>MRDELESILEVDGVYKRYARSAAATRKQLSEVFLCALTGRSVERSDHQKDEFWGLRNINFSVNRGQAIGVIGFNGAGKTSLLRVLGGQLLPDRGEVRILGDSASFIDLGAGFNPRLSGRANIFIKGAVLGRSQEEMEAVADDIIAFAELGDFIDAPVNTYSSGMNARLGFAIVTHVDPSLLLIDEILAVGDFHFRQKCLRRVREMRQNSSFVLVSHNMSDVRNFCDEAIVLERGAIVCKGTPEEAIEFYQESESRLLGANQPEAGERFRTQIHGHFVKQEDLVEFEHAYWGTPSGEGLGSFTIGDPVGIHFRFRLKYSPRGLRIGIPVWNQNNIQVTAFASFQKGAIIRPDTDGYVSGFLDLSRSAFNPGEHLAVISVHDNKEFLLRQPLDVIDIQGKPMTQYWGATHMNHEWQGLDFQ</sequence>
<dbReference type="PANTHER" id="PTHR46743:SF2">
    <property type="entry name" value="TEICHOIC ACIDS EXPORT ATP-BINDING PROTEIN TAGH"/>
    <property type="match status" value="1"/>
</dbReference>
<keyword evidence="4 6" id="KW-0067">ATP-binding</keyword>
<keyword evidence="3" id="KW-0547">Nucleotide-binding</keyword>
<dbReference type="InterPro" id="IPR027417">
    <property type="entry name" value="P-loop_NTPase"/>
</dbReference>
<dbReference type="SUPFAM" id="SSF52540">
    <property type="entry name" value="P-loop containing nucleoside triphosphate hydrolases"/>
    <property type="match status" value="1"/>
</dbReference>
<dbReference type="InterPro" id="IPR003593">
    <property type="entry name" value="AAA+_ATPase"/>
</dbReference>
<dbReference type="InterPro" id="IPR015860">
    <property type="entry name" value="ABC_transpr_TagH-like"/>
</dbReference>
<dbReference type="CDD" id="cd03220">
    <property type="entry name" value="ABC_KpsT_Wzt"/>
    <property type="match status" value="1"/>
</dbReference>
<name>A0ABU7LPQ9_9PROT</name>
<dbReference type="RefSeq" id="WP_330198528.1">
    <property type="nucleotide sequence ID" value="NZ_JAZDRP010000003.1"/>
</dbReference>
<organism evidence="6 7">
    <name type="scientific">Hyphobacterium lacteum</name>
    <dbReference type="NCBI Taxonomy" id="3116575"/>
    <lineage>
        <taxon>Bacteria</taxon>
        <taxon>Pseudomonadati</taxon>
        <taxon>Pseudomonadota</taxon>
        <taxon>Alphaproteobacteria</taxon>
        <taxon>Maricaulales</taxon>
        <taxon>Maricaulaceae</taxon>
        <taxon>Hyphobacterium</taxon>
    </lineage>
</organism>
<keyword evidence="2" id="KW-0813">Transport</keyword>
<evidence type="ECO:0000256" key="2">
    <source>
        <dbReference type="ARBA" id="ARBA00022448"/>
    </source>
</evidence>
<comment type="caution">
    <text evidence="6">The sequence shown here is derived from an EMBL/GenBank/DDBJ whole genome shotgun (WGS) entry which is preliminary data.</text>
</comment>
<evidence type="ECO:0000256" key="4">
    <source>
        <dbReference type="ARBA" id="ARBA00022840"/>
    </source>
</evidence>
<reference evidence="6 7" key="1">
    <citation type="submission" date="2024-01" db="EMBL/GenBank/DDBJ databases">
        <title>Hyphobacterium bacterium isolated from marine sediment.</title>
        <authorList>
            <person name="Zhao S."/>
        </authorList>
    </citation>
    <scope>NUCLEOTIDE SEQUENCE [LARGE SCALE GENOMIC DNA]</scope>
    <source>
        <strain evidence="7">HN65</strain>
    </source>
</reference>
<dbReference type="InterPro" id="IPR050683">
    <property type="entry name" value="Bact_Polysacc_Export_ATP-bd"/>
</dbReference>
<dbReference type="EMBL" id="JAZDRP010000003">
    <property type="protein sequence ID" value="MEE2525868.1"/>
    <property type="molecule type" value="Genomic_DNA"/>
</dbReference>
<comment type="similarity">
    <text evidence="1">Belongs to the ABC transporter superfamily.</text>
</comment>
<dbReference type="GO" id="GO:0005524">
    <property type="term" value="F:ATP binding"/>
    <property type="evidence" value="ECO:0007669"/>
    <property type="project" value="UniProtKB-KW"/>
</dbReference>
<evidence type="ECO:0000256" key="1">
    <source>
        <dbReference type="ARBA" id="ARBA00005417"/>
    </source>
</evidence>
<evidence type="ECO:0000313" key="7">
    <source>
        <dbReference type="Proteomes" id="UP001354971"/>
    </source>
</evidence>
<dbReference type="InterPro" id="IPR003439">
    <property type="entry name" value="ABC_transporter-like_ATP-bd"/>
</dbReference>
<dbReference type="SMART" id="SM00382">
    <property type="entry name" value="AAA"/>
    <property type="match status" value="1"/>
</dbReference>
<dbReference type="PROSITE" id="PS50893">
    <property type="entry name" value="ABC_TRANSPORTER_2"/>
    <property type="match status" value="1"/>
</dbReference>
<evidence type="ECO:0000259" key="5">
    <source>
        <dbReference type="PROSITE" id="PS50893"/>
    </source>
</evidence>
<accession>A0ABU7LPQ9</accession>
<proteinExistence type="inferred from homology"/>
<gene>
    <name evidence="6" type="ORF">V0U79_05775</name>
</gene>
<evidence type="ECO:0000313" key="6">
    <source>
        <dbReference type="EMBL" id="MEE2525868.1"/>
    </source>
</evidence>
<evidence type="ECO:0000256" key="3">
    <source>
        <dbReference type="ARBA" id="ARBA00022741"/>
    </source>
</evidence>
<protein>
    <submittedName>
        <fullName evidence="6">ABC transporter ATP-binding protein</fullName>
    </submittedName>
</protein>
<keyword evidence="7" id="KW-1185">Reference proteome</keyword>
<dbReference type="Gene3D" id="3.40.50.300">
    <property type="entry name" value="P-loop containing nucleotide triphosphate hydrolases"/>
    <property type="match status" value="1"/>
</dbReference>
<feature type="domain" description="ABC transporter" evidence="5">
    <location>
        <begin position="37"/>
        <end position="258"/>
    </location>
</feature>
<dbReference type="PANTHER" id="PTHR46743">
    <property type="entry name" value="TEICHOIC ACIDS EXPORT ATP-BINDING PROTEIN TAGH"/>
    <property type="match status" value="1"/>
</dbReference>